<protein>
    <submittedName>
        <fullName evidence="2">Uncharacterized protein</fullName>
    </submittedName>
</protein>
<proteinExistence type="predicted"/>
<gene>
    <name evidence="2" type="ORF">ALQ04_01069</name>
</gene>
<feature type="transmembrane region" description="Helical" evidence="1">
    <location>
        <begin position="33"/>
        <end position="54"/>
    </location>
</feature>
<keyword evidence="1" id="KW-0472">Membrane</keyword>
<feature type="transmembrane region" description="Helical" evidence="1">
    <location>
        <begin position="60"/>
        <end position="78"/>
    </location>
</feature>
<dbReference type="RefSeq" id="WP_122317696.1">
    <property type="nucleotide sequence ID" value="NZ_RBRE01000083.1"/>
</dbReference>
<dbReference type="OrthoDB" id="9900650at2"/>
<organism evidence="2 3">
    <name type="scientific">Pseudomonas cichorii</name>
    <dbReference type="NCBI Taxonomy" id="36746"/>
    <lineage>
        <taxon>Bacteria</taxon>
        <taxon>Pseudomonadati</taxon>
        <taxon>Pseudomonadota</taxon>
        <taxon>Gammaproteobacteria</taxon>
        <taxon>Pseudomonadales</taxon>
        <taxon>Pseudomonadaceae</taxon>
        <taxon>Pseudomonas</taxon>
    </lineage>
</organism>
<evidence type="ECO:0000313" key="2">
    <source>
        <dbReference type="EMBL" id="RMQ42319.1"/>
    </source>
</evidence>
<keyword evidence="1" id="KW-1133">Transmembrane helix</keyword>
<dbReference type="EMBL" id="RBRE01000083">
    <property type="protein sequence ID" value="RMQ42319.1"/>
    <property type="molecule type" value="Genomic_DNA"/>
</dbReference>
<comment type="caution">
    <text evidence="2">The sequence shown here is derived from an EMBL/GenBank/DDBJ whole genome shotgun (WGS) entry which is preliminary data.</text>
</comment>
<evidence type="ECO:0000313" key="3">
    <source>
        <dbReference type="Proteomes" id="UP000277236"/>
    </source>
</evidence>
<keyword evidence="1" id="KW-0812">Transmembrane</keyword>
<sequence length="97" mass="11250">MNVKKRSAKSQRLREQQRLNLQKYYLKFYRARYWAKVTGAGSMLVIMAVVSIISHSMMPLYLMTPIVVGGVLMLTWLWRKRIGLVPDEQAQPGHSNN</sequence>
<dbReference type="Proteomes" id="UP000277236">
    <property type="component" value="Unassembled WGS sequence"/>
</dbReference>
<accession>A0A3M4LLF5</accession>
<evidence type="ECO:0000256" key="1">
    <source>
        <dbReference type="SAM" id="Phobius"/>
    </source>
</evidence>
<name>A0A3M4LLF5_PSECI</name>
<reference evidence="2 3" key="1">
    <citation type="submission" date="2018-08" db="EMBL/GenBank/DDBJ databases">
        <title>Recombination of ecologically and evolutionarily significant loci maintains genetic cohesion in the Pseudomonas syringae species complex.</title>
        <authorList>
            <person name="Dillon M."/>
            <person name="Thakur S."/>
            <person name="Almeida R.N.D."/>
            <person name="Weir B.S."/>
            <person name="Guttman D.S."/>
        </authorList>
    </citation>
    <scope>NUCLEOTIDE SEQUENCE [LARGE SCALE GENOMIC DNA]</scope>
    <source>
        <strain evidence="2 3">ICMP 3353</strain>
    </source>
</reference>
<dbReference type="AlphaFoldDB" id="A0A3M4LLF5"/>